<protein>
    <submittedName>
        <fullName evidence="1">Uncharacterized protein</fullName>
    </submittedName>
</protein>
<sequence>MDAEQALLIGAHLLCSQDQWLWDPYDGHRLIFYPDGTGEMISRGELVVLLVAGTEWKLLPLAGREGETSTSSVRPHSVPSAAPSLFPTPATSTLFRGILELTVTRRRPLLYGRHANYISIETLLFETAFQTRRIDVSIDRGEFHLSWNFDRPESSDRYRLRLTLSESPYPPVETWRPAERSTVELVKFSQMTQFCARLSLRAGGESESSRCLVM</sequence>
<accession>A0AAD7GFR1</accession>
<keyword evidence="2" id="KW-1185">Reference proteome</keyword>
<organism evidence="1 2">
    <name type="scientific">Mycena rosella</name>
    <name type="common">Pink bonnet</name>
    <name type="synonym">Agaricus rosellus</name>
    <dbReference type="NCBI Taxonomy" id="1033263"/>
    <lineage>
        <taxon>Eukaryota</taxon>
        <taxon>Fungi</taxon>
        <taxon>Dikarya</taxon>
        <taxon>Basidiomycota</taxon>
        <taxon>Agaricomycotina</taxon>
        <taxon>Agaricomycetes</taxon>
        <taxon>Agaricomycetidae</taxon>
        <taxon>Agaricales</taxon>
        <taxon>Marasmiineae</taxon>
        <taxon>Mycenaceae</taxon>
        <taxon>Mycena</taxon>
    </lineage>
</organism>
<name>A0AAD7GFR1_MYCRO</name>
<reference evidence="1" key="1">
    <citation type="submission" date="2023-03" db="EMBL/GenBank/DDBJ databases">
        <title>Massive genome expansion in bonnet fungi (Mycena s.s.) driven by repeated elements and novel gene families across ecological guilds.</title>
        <authorList>
            <consortium name="Lawrence Berkeley National Laboratory"/>
            <person name="Harder C.B."/>
            <person name="Miyauchi S."/>
            <person name="Viragh M."/>
            <person name="Kuo A."/>
            <person name="Thoen E."/>
            <person name="Andreopoulos B."/>
            <person name="Lu D."/>
            <person name="Skrede I."/>
            <person name="Drula E."/>
            <person name="Henrissat B."/>
            <person name="Morin E."/>
            <person name="Kohler A."/>
            <person name="Barry K."/>
            <person name="LaButti K."/>
            <person name="Morin E."/>
            <person name="Salamov A."/>
            <person name="Lipzen A."/>
            <person name="Mereny Z."/>
            <person name="Hegedus B."/>
            <person name="Baldrian P."/>
            <person name="Stursova M."/>
            <person name="Weitz H."/>
            <person name="Taylor A."/>
            <person name="Grigoriev I.V."/>
            <person name="Nagy L.G."/>
            <person name="Martin F."/>
            <person name="Kauserud H."/>
        </authorList>
    </citation>
    <scope>NUCLEOTIDE SEQUENCE</scope>
    <source>
        <strain evidence="1">CBHHK067</strain>
    </source>
</reference>
<evidence type="ECO:0000313" key="1">
    <source>
        <dbReference type="EMBL" id="KAJ7692575.1"/>
    </source>
</evidence>
<dbReference type="AlphaFoldDB" id="A0AAD7GFR1"/>
<evidence type="ECO:0000313" key="2">
    <source>
        <dbReference type="Proteomes" id="UP001221757"/>
    </source>
</evidence>
<gene>
    <name evidence="1" type="ORF">B0H17DRAFT_1330739</name>
</gene>
<proteinExistence type="predicted"/>
<dbReference type="Proteomes" id="UP001221757">
    <property type="component" value="Unassembled WGS sequence"/>
</dbReference>
<comment type="caution">
    <text evidence="1">The sequence shown here is derived from an EMBL/GenBank/DDBJ whole genome shotgun (WGS) entry which is preliminary data.</text>
</comment>
<dbReference type="EMBL" id="JARKIE010000051">
    <property type="protein sequence ID" value="KAJ7692575.1"/>
    <property type="molecule type" value="Genomic_DNA"/>
</dbReference>